<evidence type="ECO:0000256" key="2">
    <source>
        <dbReference type="PIRSR" id="PIRSR630564-2"/>
    </source>
</evidence>
<dbReference type="GO" id="GO:0046856">
    <property type="term" value="P:phosphatidylinositol dephosphorylation"/>
    <property type="evidence" value="ECO:0007669"/>
    <property type="project" value="TreeGrafter"/>
</dbReference>
<feature type="region of interest" description="Disordered" evidence="3">
    <location>
        <begin position="814"/>
        <end position="867"/>
    </location>
</feature>
<dbReference type="GO" id="GO:0005737">
    <property type="term" value="C:cytoplasm"/>
    <property type="evidence" value="ECO:0007669"/>
    <property type="project" value="TreeGrafter"/>
</dbReference>
<reference evidence="5" key="1">
    <citation type="submission" date="2021-06" db="EMBL/GenBank/DDBJ databases">
        <authorList>
            <person name="Kallberg Y."/>
            <person name="Tangrot J."/>
            <person name="Rosling A."/>
        </authorList>
    </citation>
    <scope>NUCLEOTIDE SEQUENCE</scope>
    <source>
        <strain evidence="5">IA702</strain>
    </source>
</reference>
<dbReference type="InterPro" id="IPR010569">
    <property type="entry name" value="Myotubularin-like_Pase_dom"/>
</dbReference>
<dbReference type="SUPFAM" id="SSF52799">
    <property type="entry name" value="(Phosphotyrosine protein) phosphatases II"/>
    <property type="match status" value="1"/>
</dbReference>
<organism evidence="5 6">
    <name type="scientific">Paraglomus occultum</name>
    <dbReference type="NCBI Taxonomy" id="144539"/>
    <lineage>
        <taxon>Eukaryota</taxon>
        <taxon>Fungi</taxon>
        <taxon>Fungi incertae sedis</taxon>
        <taxon>Mucoromycota</taxon>
        <taxon>Glomeromycotina</taxon>
        <taxon>Glomeromycetes</taxon>
        <taxon>Paraglomerales</taxon>
        <taxon>Paraglomeraceae</taxon>
        <taxon>Paraglomus</taxon>
    </lineage>
</organism>
<dbReference type="SUPFAM" id="SSF56059">
    <property type="entry name" value="Glutathione synthetase ATP-binding domain-like"/>
    <property type="match status" value="1"/>
</dbReference>
<dbReference type="GO" id="GO:0016020">
    <property type="term" value="C:membrane"/>
    <property type="evidence" value="ECO:0007669"/>
    <property type="project" value="TreeGrafter"/>
</dbReference>
<dbReference type="InterPro" id="IPR029021">
    <property type="entry name" value="Prot-tyrosine_phosphatase-like"/>
</dbReference>
<comment type="caution">
    <text evidence="5">The sequence shown here is derived from an EMBL/GenBank/DDBJ whole genome shotgun (WGS) entry which is preliminary data.</text>
</comment>
<feature type="region of interest" description="Disordered" evidence="3">
    <location>
        <begin position="880"/>
        <end position="944"/>
    </location>
</feature>
<dbReference type="InterPro" id="IPR030564">
    <property type="entry name" value="Myotubularin"/>
</dbReference>
<dbReference type="InterPro" id="IPR016130">
    <property type="entry name" value="Tyr_Pase_AS"/>
</dbReference>
<evidence type="ECO:0000256" key="1">
    <source>
        <dbReference type="PIRSR" id="PIRSR630564-1"/>
    </source>
</evidence>
<evidence type="ECO:0000256" key="3">
    <source>
        <dbReference type="SAM" id="MobiDB-lite"/>
    </source>
</evidence>
<keyword evidence="6" id="KW-1185">Reference proteome</keyword>
<dbReference type="Gene3D" id="3.30.470.20">
    <property type="entry name" value="ATP-grasp fold, B domain"/>
    <property type="match status" value="1"/>
</dbReference>
<dbReference type="GO" id="GO:0004438">
    <property type="term" value="F:phosphatidylinositol-3-phosphate phosphatase activity"/>
    <property type="evidence" value="ECO:0007669"/>
    <property type="project" value="TreeGrafter"/>
</dbReference>
<dbReference type="OrthoDB" id="271628at2759"/>
<feature type="binding site" evidence="2">
    <location>
        <begin position="482"/>
        <end position="488"/>
    </location>
    <ligand>
        <name>substrate</name>
    </ligand>
</feature>
<protein>
    <submittedName>
        <fullName evidence="5">3662_t:CDS:1</fullName>
    </submittedName>
</protein>
<feature type="domain" description="Myotubularin phosphatase" evidence="4">
    <location>
        <begin position="209"/>
        <end position="671"/>
    </location>
</feature>
<dbReference type="Proteomes" id="UP000789572">
    <property type="component" value="Unassembled WGS sequence"/>
</dbReference>
<dbReference type="Pfam" id="PF06602">
    <property type="entry name" value="Myotub-related"/>
    <property type="match status" value="2"/>
</dbReference>
<feature type="active site" description="Phosphocysteine intermediate" evidence="1">
    <location>
        <position position="482"/>
    </location>
</feature>
<dbReference type="PROSITE" id="PS51339">
    <property type="entry name" value="PPASE_MYOTUBULARIN"/>
    <property type="match status" value="1"/>
</dbReference>
<dbReference type="CDD" id="cd14507">
    <property type="entry name" value="PTP-MTM-like"/>
    <property type="match status" value="1"/>
</dbReference>
<feature type="compositionally biased region" description="Low complexity" evidence="3">
    <location>
        <begin position="817"/>
        <end position="828"/>
    </location>
</feature>
<proteinExistence type="predicted"/>
<gene>
    <name evidence="5" type="ORF">POCULU_LOCUS2004</name>
</gene>
<feature type="binding site" evidence="2">
    <location>
        <begin position="418"/>
        <end position="419"/>
    </location>
    <ligand>
        <name>substrate</name>
    </ligand>
</feature>
<evidence type="ECO:0000313" key="6">
    <source>
        <dbReference type="Proteomes" id="UP000789572"/>
    </source>
</evidence>
<dbReference type="PANTHER" id="PTHR10807">
    <property type="entry name" value="MYOTUBULARIN-RELATED"/>
    <property type="match status" value="1"/>
</dbReference>
<dbReference type="Pfam" id="PF05770">
    <property type="entry name" value="Ins134_P3_kin"/>
    <property type="match status" value="1"/>
</dbReference>
<dbReference type="InterPro" id="IPR040464">
    <property type="entry name" value="InsP(3)kin_ATP-grasp"/>
</dbReference>
<dbReference type="EMBL" id="CAJVPJ010000169">
    <property type="protein sequence ID" value="CAG8489775.1"/>
    <property type="molecule type" value="Genomic_DNA"/>
</dbReference>
<sequence>MSYMNPDLVRNELEMVYDNKRTSVRLPPGLILFSGEIPQFVAITSAIQLFEATGDGAFVECNAKGDENCNDTEIVSEIDTTPYQLTITLKFSPSKYLFKFSKPKISTPSTYISVKPKNDSSVCEVFAAILKKHAFPSSIENTFAFKLGKRIVDETDEKRKCVEKGRKKTLEDEIIDQIYGEGSSDESENEVETKGLDKDVYMRAKRLGWGRGYKIQKEFERMQINKDIWCISEINEDFNLSATYPRDFILPSQLLKQTASSSDDIVTAMQGTSFRSTMPLSNSIAVSPESNSTSTEKFFANLARFRSRGRFPVLCWKRNRTVLMRSGQPMVGFLGSRGREDESLIHEVVRAVDDEVCGNYGELCGRKIKDVGKNSVKICVLDARGYASAFGNGYTGGGYENIEHYPKNTTLHFLGLPNIHSISSSHTNLLRAISSNASAPNWFSVIESTGWLGHVADLLKAAGGEHGVVGRILGGASVLVHCTDGWDRTTQLVSLAQIMLDPYYRTIKGFQVLIEKEWLAFGHPFRSRCGLPSSLQCSSILPTTSPPSARQPHQSSSIISVPSPVFLLFLTCVHHLIEQNPDKFEYNDFLLLCLARAAGGNSPYGDFLCNSECERTSVGLRENTLSIWEFVRARKKFFINPAYRRPTQDTKQNDIKLSTNARSIGLWDEYYFPKDDISISLLCTPLDVEFVPPHATRAFPHLIYGSNIPGLTSEYYIANMFIKRRRRRLITLVWRTWRGACRNERIGESKKTKGVKRMIGDDNECIISNVQRLTIDGTGERSGKRRSADVGMIGHIMADEDNWDDVVDIIDNESWQESNNSSGGTSSESFEEYKSSSTTSMSSNGGDETENEETKIGDGPGQGSEEHVPRMVIVIKNIHEREASKGIQSRTAPQSVPSRTSKSYPRSSARPSLKSPKTLSKPTITFPYTPHSSSSNASPRSLTNSSYDWVDLKNEDDDTNELSELLREAQKDEIFHVKNIKRRKSTGKNSHTRNCVGSRNGMTANEKAIAYAIRNATNESIMDDKTISSHLADAASDEIITNHDDGDKLAQFEAFLAQHPESIVIDPLEYIRPLVNRGEMLKMLEKSRWAENSTEALFYLPKSTIVRPLSLETVLQSGLKFPLVCKPIAGSASVHSHQILLIPSAEAFAKCLSGELEDYVNQNQSCLLQEFVNHDGIIFKAFVVGNKSVHLTRPSMKNVKEDDNVHIFDSQRIPKSFAWESDFPSKPETWDTLFETSPSQDMLSYKNSLLSESRLNAIATSIGRRNNLTLFGFDIIIESSAQKLYIVDINYFPGYDNVPDFNVVFLKTLLDKLQTRSQVNGFAQSYDI</sequence>
<feature type="compositionally biased region" description="Low complexity" evidence="3">
    <location>
        <begin position="932"/>
        <end position="944"/>
    </location>
</feature>
<feature type="compositionally biased region" description="Polar residues" evidence="3">
    <location>
        <begin position="886"/>
        <end position="923"/>
    </location>
</feature>
<evidence type="ECO:0000313" key="5">
    <source>
        <dbReference type="EMBL" id="CAG8489775.1"/>
    </source>
</evidence>
<accession>A0A9N8WKH8</accession>
<name>A0A9N8WKH8_9GLOM</name>
<evidence type="ECO:0000259" key="4">
    <source>
        <dbReference type="PROSITE" id="PS51339"/>
    </source>
</evidence>
<dbReference type="PROSITE" id="PS00383">
    <property type="entry name" value="TYR_PHOSPHATASE_1"/>
    <property type="match status" value="1"/>
</dbReference>